<gene>
    <name evidence="1" type="ORF">ETD85_31525</name>
</gene>
<accession>A0A5S4GA51</accession>
<dbReference type="Gene3D" id="3.90.1200.10">
    <property type="match status" value="1"/>
</dbReference>
<name>A0A5S4GA51_9ACTN</name>
<reference evidence="1 2" key="1">
    <citation type="submission" date="2019-05" db="EMBL/GenBank/DDBJ databases">
        <title>Draft genome sequence of Nonomuraea zeae DSM 100528.</title>
        <authorList>
            <person name="Saricaoglu S."/>
            <person name="Isik K."/>
        </authorList>
    </citation>
    <scope>NUCLEOTIDE SEQUENCE [LARGE SCALE GENOMIC DNA]</scope>
    <source>
        <strain evidence="1 2">DSM 100528</strain>
    </source>
</reference>
<dbReference type="OrthoDB" id="236897at2"/>
<dbReference type="AlphaFoldDB" id="A0A5S4GA51"/>
<keyword evidence="2" id="KW-1185">Reference proteome</keyword>
<sequence>MSSATYVEPAESEPEIALVGGDVTEGDVRVGDTVRRPVGFNAPLVHALLRHLEVAGFAGAPRFLGIDAAGREVLTFVAGEVAGRPRPAWIADEARLASVGRLVRAYDDAAAGFVLPEGVRPFSGLTGLTEQPDMPPAPPYPAELVGHMDFTPDNIVFRDGEAAALIDFDLAKPVSRVDEVCNAMLFWAPLDDPVDADPLLQDVDAPRRCRILADAYGMSDTDRSRLVEVVVLRSRRAWFSMKQIAEAQGGGWARMWQEGAGDQIKRQEAWLERNGAAIETALTAP</sequence>
<dbReference type="InterPro" id="IPR011009">
    <property type="entry name" value="Kinase-like_dom_sf"/>
</dbReference>
<proteinExistence type="predicted"/>
<dbReference type="EMBL" id="VCKX01000114">
    <property type="protein sequence ID" value="TMR29729.1"/>
    <property type="molecule type" value="Genomic_DNA"/>
</dbReference>
<comment type="caution">
    <text evidence="1">The sequence shown here is derived from an EMBL/GenBank/DDBJ whole genome shotgun (WGS) entry which is preliminary data.</text>
</comment>
<evidence type="ECO:0000313" key="2">
    <source>
        <dbReference type="Proteomes" id="UP000306628"/>
    </source>
</evidence>
<keyword evidence="1" id="KW-0808">Transferase</keyword>
<dbReference type="Proteomes" id="UP000306628">
    <property type="component" value="Unassembled WGS sequence"/>
</dbReference>
<protein>
    <submittedName>
        <fullName evidence="1">Aminoglycoside phosphotransferase family protein</fullName>
    </submittedName>
</protein>
<evidence type="ECO:0000313" key="1">
    <source>
        <dbReference type="EMBL" id="TMR29729.1"/>
    </source>
</evidence>
<organism evidence="1 2">
    <name type="scientific">Nonomuraea zeae</name>
    <dbReference type="NCBI Taxonomy" id="1642303"/>
    <lineage>
        <taxon>Bacteria</taxon>
        <taxon>Bacillati</taxon>
        <taxon>Actinomycetota</taxon>
        <taxon>Actinomycetes</taxon>
        <taxon>Streptosporangiales</taxon>
        <taxon>Streptosporangiaceae</taxon>
        <taxon>Nonomuraea</taxon>
    </lineage>
</organism>
<dbReference type="SUPFAM" id="SSF56112">
    <property type="entry name" value="Protein kinase-like (PK-like)"/>
    <property type="match status" value="1"/>
</dbReference>
<dbReference type="GO" id="GO:0016740">
    <property type="term" value="F:transferase activity"/>
    <property type="evidence" value="ECO:0007669"/>
    <property type="project" value="UniProtKB-KW"/>
</dbReference>